<comment type="caution">
    <text evidence="2">The sequence shown here is derived from an EMBL/GenBank/DDBJ whole genome shotgun (WGS) entry which is preliminary data.</text>
</comment>
<dbReference type="Gene3D" id="3.30.70.2970">
    <property type="entry name" value="Protein of unknown function (DUF541), domain 2"/>
    <property type="match status" value="1"/>
</dbReference>
<dbReference type="EMBL" id="AOMA01000096">
    <property type="protein sequence ID" value="EMA38515.1"/>
    <property type="molecule type" value="Genomic_DNA"/>
</dbReference>
<dbReference type="STRING" id="1227454.C446_09880"/>
<dbReference type="Pfam" id="PF04402">
    <property type="entry name" value="SIMPL"/>
    <property type="match status" value="1"/>
</dbReference>
<dbReference type="InterPro" id="IPR052022">
    <property type="entry name" value="26kDa_periplasmic_antigen"/>
</dbReference>
<evidence type="ECO:0000313" key="3">
    <source>
        <dbReference type="Proteomes" id="UP000011607"/>
    </source>
</evidence>
<reference evidence="2 3" key="1">
    <citation type="journal article" date="2014" name="PLoS Genet.">
        <title>Phylogenetically driven sequencing of extremely halophilic archaea reveals strategies for static and dynamic osmo-response.</title>
        <authorList>
            <person name="Becker E.A."/>
            <person name="Seitzer P.M."/>
            <person name="Tritt A."/>
            <person name="Larsen D."/>
            <person name="Krusor M."/>
            <person name="Yao A.I."/>
            <person name="Wu D."/>
            <person name="Madern D."/>
            <person name="Eisen J.A."/>
            <person name="Darling A.E."/>
            <person name="Facciotti M.T."/>
        </authorList>
    </citation>
    <scope>NUCLEOTIDE SEQUENCE [LARGE SCALE GENOMIC DNA]</scope>
    <source>
        <strain evidence="2 3">JCM 10879</strain>
    </source>
</reference>
<dbReference type="OrthoDB" id="12132at2157"/>
<dbReference type="PANTHER" id="PTHR34387">
    <property type="entry name" value="SLR1258 PROTEIN"/>
    <property type="match status" value="1"/>
</dbReference>
<dbReference type="eggNOG" id="arCOG04715">
    <property type="taxonomic scope" value="Archaea"/>
</dbReference>
<protein>
    <recommendedName>
        <fullName evidence="4">SIMPL domain-containing protein</fullName>
    </recommendedName>
</protein>
<dbReference type="Proteomes" id="UP000011607">
    <property type="component" value="Unassembled WGS sequence"/>
</dbReference>
<sequence>MDRRQFLAASGVGAVAALAGCIGSATDDDPADSSEGGSDADNEITVSTSGEVETEPDKATVSIGVEARGESAETVTDELAAGADDLRETFDDLGIPADNVEEGRYRVRPIPGPDDEIEEIRGSHSFEVTIDDVDRVGEVIDASVEAGADDIGRVNFTLQEETRDELRKDAIDEALANADEEAEHIAANRGVALTGTESVATSDVQVHSVSHRTAYDTVAEADDAGASTDIDADPVSVSASTTVTYGFAEE</sequence>
<organism evidence="2 3">
    <name type="scientific">Halobiforma nitratireducens JCM 10879</name>
    <dbReference type="NCBI Taxonomy" id="1227454"/>
    <lineage>
        <taxon>Archaea</taxon>
        <taxon>Methanobacteriati</taxon>
        <taxon>Methanobacteriota</taxon>
        <taxon>Stenosarchaea group</taxon>
        <taxon>Halobacteria</taxon>
        <taxon>Halobacteriales</taxon>
        <taxon>Natrialbaceae</taxon>
        <taxon>Halobiforma</taxon>
    </lineage>
</organism>
<dbReference type="InterPro" id="IPR007497">
    <property type="entry name" value="SIMPL/DUF541"/>
</dbReference>
<feature type="region of interest" description="Disordered" evidence="1">
    <location>
        <begin position="23"/>
        <end position="75"/>
    </location>
</feature>
<dbReference type="PANTHER" id="PTHR34387:SF2">
    <property type="entry name" value="SLR1258 PROTEIN"/>
    <property type="match status" value="1"/>
</dbReference>
<keyword evidence="3" id="KW-1185">Reference proteome</keyword>
<dbReference type="AlphaFoldDB" id="M0M2A6"/>
<dbReference type="PATRIC" id="fig|1227454.3.peg.2008"/>
<dbReference type="RefSeq" id="WP_006672891.1">
    <property type="nucleotide sequence ID" value="NZ_AOMA01000096.1"/>
</dbReference>
<feature type="compositionally biased region" description="Acidic residues" evidence="1">
    <location>
        <begin position="26"/>
        <end position="42"/>
    </location>
</feature>
<dbReference type="Gene3D" id="3.30.110.170">
    <property type="entry name" value="Protein of unknown function (DUF541), domain 1"/>
    <property type="match status" value="1"/>
</dbReference>
<accession>M0M2A6</accession>
<evidence type="ECO:0008006" key="4">
    <source>
        <dbReference type="Google" id="ProtNLM"/>
    </source>
</evidence>
<proteinExistence type="predicted"/>
<evidence type="ECO:0000313" key="2">
    <source>
        <dbReference type="EMBL" id="EMA38515.1"/>
    </source>
</evidence>
<feature type="region of interest" description="Disordered" evidence="1">
    <location>
        <begin position="225"/>
        <end position="250"/>
    </location>
</feature>
<dbReference type="GO" id="GO:0006974">
    <property type="term" value="P:DNA damage response"/>
    <property type="evidence" value="ECO:0007669"/>
    <property type="project" value="TreeGrafter"/>
</dbReference>
<gene>
    <name evidence="2" type="ORF">C446_09880</name>
</gene>
<dbReference type="PROSITE" id="PS51257">
    <property type="entry name" value="PROKAR_LIPOPROTEIN"/>
    <property type="match status" value="1"/>
</dbReference>
<name>M0M2A6_9EURY</name>
<evidence type="ECO:0000256" key="1">
    <source>
        <dbReference type="SAM" id="MobiDB-lite"/>
    </source>
</evidence>